<keyword evidence="3" id="KW-1185">Reference proteome</keyword>
<organism evidence="2 3">
    <name type="scientific">Sphingomonas parva</name>
    <dbReference type="NCBI Taxonomy" id="2555898"/>
    <lineage>
        <taxon>Bacteria</taxon>
        <taxon>Pseudomonadati</taxon>
        <taxon>Pseudomonadota</taxon>
        <taxon>Alphaproteobacteria</taxon>
        <taxon>Sphingomonadales</taxon>
        <taxon>Sphingomonadaceae</taxon>
        <taxon>Sphingomonas</taxon>
    </lineage>
</organism>
<reference evidence="2 3" key="1">
    <citation type="submission" date="2019-03" db="EMBL/GenBank/DDBJ databases">
        <title>Genome sequence of Sphingomonas sp. 17J27-24.</title>
        <authorList>
            <person name="Kim M."/>
            <person name="Maeng S."/>
            <person name="Sathiyaraj S."/>
        </authorList>
    </citation>
    <scope>NUCLEOTIDE SEQUENCE [LARGE SCALE GENOMIC DNA]</scope>
    <source>
        <strain evidence="2 3">17J27-24</strain>
    </source>
</reference>
<evidence type="ECO:0000313" key="3">
    <source>
        <dbReference type="Proteomes" id="UP000298213"/>
    </source>
</evidence>
<dbReference type="AlphaFoldDB" id="A0A4Y8ZSS7"/>
<dbReference type="EMBL" id="SPDV01000009">
    <property type="protein sequence ID" value="TFI59098.1"/>
    <property type="molecule type" value="Genomic_DNA"/>
</dbReference>
<evidence type="ECO:0000313" key="2">
    <source>
        <dbReference type="EMBL" id="TFI59098.1"/>
    </source>
</evidence>
<evidence type="ECO:0000256" key="1">
    <source>
        <dbReference type="SAM" id="MobiDB-lite"/>
    </source>
</evidence>
<dbReference type="Proteomes" id="UP000298213">
    <property type="component" value="Unassembled WGS sequence"/>
</dbReference>
<name>A0A4Y8ZSS7_9SPHN</name>
<comment type="caution">
    <text evidence="2">The sequence shown here is derived from an EMBL/GenBank/DDBJ whole genome shotgun (WGS) entry which is preliminary data.</text>
</comment>
<proteinExistence type="predicted"/>
<accession>A0A4Y8ZSS7</accession>
<sequence length="387" mass="41263">MGFSVDLLRDEGGRAEFDRALAAALGCGRSDTAEALLAPLLASLRTYMSDLCLTLPPAAVSIAGWETFNARVERLASDRALAAIGIDISPEGEASDAAGRAEQRLACVYFDDRCGYDFGGAAAADIVGSLSDGRAASWAGGFIDADRTLSTCGLAPLLEALRRHPLRDWAQLGDEEDVRANLSTWLADRLRHLRVHQALERALSGDGLAAAVPVIVATDAVVPCLAAVYAPGRIVGSREAEAEHRESERSARRTEQERETEEQVARWREQRAAIRGWRGDPDQLRTFVDYVELTELAARAGTPLAGTEPGHTLGDQAFERMIEAYRGHRSGGTVGIAPGGPQTGLATAFDVAPADDAAFQASGIPRGGREMLRPPHRVGAGFGRKIV</sequence>
<feature type="region of interest" description="Disordered" evidence="1">
    <location>
        <begin position="237"/>
        <end position="261"/>
    </location>
</feature>
<protein>
    <submittedName>
        <fullName evidence="2">Uncharacterized protein</fullName>
    </submittedName>
</protein>
<dbReference type="RefSeq" id="WP_135084793.1">
    <property type="nucleotide sequence ID" value="NZ_SPDV01000009.1"/>
</dbReference>
<gene>
    <name evidence="2" type="ORF">E2493_06115</name>
</gene>